<sequence>MAQNDIDDVLDHLRRIKTGGDLNILKINRIQTLEVVLGFFRTFIKYYDVLLPDCLVKLTTNAKLSVKLLHRVFDGIPDECKNVERLVSQLLKFIECIPSVRYNYELNYSDLSEYMDCLGKNLNDVRMCLELDGSTDEKNLELNRFIKQLKIIQKKMRFLRYLYATEINSYVDHEKLECLETRIEFMANNVGQYCLDFSLKLTEFDVGKDEDEDEKDEDEYDILNKPPYMLCLIVLVELEMKKIFLGELKASKFTQSRTFKDKKLPKGFSHHFHSLLVYLRNKKLEYLRCSCLRTANPTAFLS</sequence>
<proteinExistence type="predicted"/>
<keyword evidence="2" id="KW-1185">Reference proteome</keyword>
<evidence type="ECO:0000313" key="1">
    <source>
        <dbReference type="EMBL" id="MCD9560040.1"/>
    </source>
</evidence>
<organism evidence="1 2">
    <name type="scientific">Datura stramonium</name>
    <name type="common">Jimsonweed</name>
    <name type="synonym">Common thornapple</name>
    <dbReference type="NCBI Taxonomy" id="4076"/>
    <lineage>
        <taxon>Eukaryota</taxon>
        <taxon>Viridiplantae</taxon>
        <taxon>Streptophyta</taxon>
        <taxon>Embryophyta</taxon>
        <taxon>Tracheophyta</taxon>
        <taxon>Spermatophyta</taxon>
        <taxon>Magnoliopsida</taxon>
        <taxon>eudicotyledons</taxon>
        <taxon>Gunneridae</taxon>
        <taxon>Pentapetalae</taxon>
        <taxon>asterids</taxon>
        <taxon>lamiids</taxon>
        <taxon>Solanales</taxon>
        <taxon>Solanaceae</taxon>
        <taxon>Solanoideae</taxon>
        <taxon>Datureae</taxon>
        <taxon>Datura</taxon>
    </lineage>
</organism>
<comment type="caution">
    <text evidence="1">The sequence shown here is derived from an EMBL/GenBank/DDBJ whole genome shotgun (WGS) entry which is preliminary data.</text>
</comment>
<gene>
    <name evidence="1" type="ORF">HAX54_018469</name>
</gene>
<accession>A0ABS8UNL3</accession>
<reference evidence="1 2" key="1">
    <citation type="journal article" date="2021" name="BMC Genomics">
        <title>Datura genome reveals duplications of psychoactive alkaloid biosynthetic genes and high mutation rate following tissue culture.</title>
        <authorList>
            <person name="Rajewski A."/>
            <person name="Carter-House D."/>
            <person name="Stajich J."/>
            <person name="Litt A."/>
        </authorList>
    </citation>
    <scope>NUCLEOTIDE SEQUENCE [LARGE SCALE GENOMIC DNA]</scope>
    <source>
        <strain evidence="1">AR-01</strain>
    </source>
</reference>
<protein>
    <submittedName>
        <fullName evidence="1">Uncharacterized protein</fullName>
    </submittedName>
</protein>
<dbReference type="Proteomes" id="UP000823775">
    <property type="component" value="Unassembled WGS sequence"/>
</dbReference>
<name>A0ABS8UNL3_DATST</name>
<evidence type="ECO:0000313" key="2">
    <source>
        <dbReference type="Proteomes" id="UP000823775"/>
    </source>
</evidence>
<dbReference type="EMBL" id="JACEIK010002257">
    <property type="protein sequence ID" value="MCD9560040.1"/>
    <property type="molecule type" value="Genomic_DNA"/>
</dbReference>